<gene>
    <name evidence="2" type="ORF">BG454_12955</name>
</gene>
<dbReference type="PROSITE" id="PS51257">
    <property type="entry name" value="PROKAR_LIPOPROTEIN"/>
    <property type="match status" value="1"/>
</dbReference>
<dbReference type="Proteomes" id="UP000228948">
    <property type="component" value="Chromosome"/>
</dbReference>
<organism evidence="2 3">
    <name type="scientific">Roseinatronobacter bogoriensis subsp. barguzinensis</name>
    <dbReference type="NCBI Taxonomy" id="441209"/>
    <lineage>
        <taxon>Bacteria</taxon>
        <taxon>Pseudomonadati</taxon>
        <taxon>Pseudomonadota</taxon>
        <taxon>Alphaproteobacteria</taxon>
        <taxon>Rhodobacterales</taxon>
        <taxon>Paracoccaceae</taxon>
        <taxon>Roseinatronobacter</taxon>
    </lineage>
</organism>
<protein>
    <recommendedName>
        <fullName evidence="4">DUF3576 domain-containing protein</fullName>
    </recommendedName>
</protein>
<keyword evidence="1" id="KW-0732">Signal</keyword>
<accession>A0A2K8KJX2</accession>
<proteinExistence type="predicted"/>
<evidence type="ECO:0000313" key="2">
    <source>
        <dbReference type="EMBL" id="ATX66610.1"/>
    </source>
</evidence>
<evidence type="ECO:0000256" key="1">
    <source>
        <dbReference type="SAM" id="SignalP"/>
    </source>
</evidence>
<name>A0A2K8KJX2_9RHOB</name>
<dbReference type="STRING" id="441209.GCA_001870665_02373"/>
<evidence type="ECO:0008006" key="4">
    <source>
        <dbReference type="Google" id="ProtNLM"/>
    </source>
</evidence>
<evidence type="ECO:0000313" key="3">
    <source>
        <dbReference type="Proteomes" id="UP000228948"/>
    </source>
</evidence>
<feature type="chain" id="PRO_5014991804" description="DUF3576 domain-containing protein" evidence="1">
    <location>
        <begin position="20"/>
        <end position="155"/>
    </location>
</feature>
<dbReference type="AlphaFoldDB" id="A0A2K8KJX2"/>
<keyword evidence="3" id="KW-1185">Reference proteome</keyword>
<reference evidence="2 3" key="1">
    <citation type="submission" date="2017-11" db="EMBL/GenBank/DDBJ databases">
        <title>Revised Sequence and Annotation of the Rhodobaca barguzinensis strain alga05 Genome.</title>
        <authorList>
            <person name="Kopejtka K."/>
            <person name="Tomasch J.M."/>
            <person name="Bunk B."/>
            <person name="Koblizek M."/>
        </authorList>
    </citation>
    <scope>NUCLEOTIDE SEQUENCE [LARGE SCALE GENOMIC DNA]</scope>
    <source>
        <strain evidence="3">alga05</strain>
    </source>
</reference>
<dbReference type="OrthoDB" id="7773807at2"/>
<dbReference type="EMBL" id="CP024899">
    <property type="protein sequence ID" value="ATX66610.1"/>
    <property type="molecule type" value="Genomic_DNA"/>
</dbReference>
<dbReference type="KEGG" id="rbg:BG454_12955"/>
<sequence>MQKPVLAALALVLALGACGSVRDSRLNPMNWFGRESTETLAPRGGWGGEVDNRALVTVVTDLEVIATTGGALVRASGVTATQGWWDVELRPLNDERPIDGALVYEFVVAAPRGPTGVSTEASRTVTAGVKLSNSRLAGVRSIVVRGAQNQRSVAR</sequence>
<feature type="signal peptide" evidence="1">
    <location>
        <begin position="1"/>
        <end position="19"/>
    </location>
</feature>
<dbReference type="RefSeq" id="WP_071481101.1">
    <property type="nucleotide sequence ID" value="NZ_CP024899.1"/>
</dbReference>